<dbReference type="EMBL" id="GBRH01163337">
    <property type="protein sequence ID" value="JAE34559.1"/>
    <property type="molecule type" value="Transcribed_RNA"/>
</dbReference>
<name>A0A0A9HFH4_ARUDO</name>
<dbReference type="AlphaFoldDB" id="A0A0A9HFH4"/>
<protein>
    <submittedName>
        <fullName evidence="1">Uncharacterized protein</fullName>
    </submittedName>
</protein>
<evidence type="ECO:0000313" key="1">
    <source>
        <dbReference type="EMBL" id="JAE34559.1"/>
    </source>
</evidence>
<proteinExistence type="predicted"/>
<reference evidence="1" key="2">
    <citation type="journal article" date="2015" name="Data Brief">
        <title>Shoot transcriptome of the giant reed, Arundo donax.</title>
        <authorList>
            <person name="Barrero R.A."/>
            <person name="Guerrero F.D."/>
            <person name="Moolhuijzen P."/>
            <person name="Goolsby J.A."/>
            <person name="Tidwell J."/>
            <person name="Bellgard S.E."/>
            <person name="Bellgard M.I."/>
        </authorList>
    </citation>
    <scope>NUCLEOTIDE SEQUENCE</scope>
    <source>
        <tissue evidence="1">Shoot tissue taken approximately 20 cm above the soil surface</tissue>
    </source>
</reference>
<reference evidence="1" key="1">
    <citation type="submission" date="2014-09" db="EMBL/GenBank/DDBJ databases">
        <authorList>
            <person name="Magalhaes I.L.F."/>
            <person name="Oliveira U."/>
            <person name="Santos F.R."/>
            <person name="Vidigal T.H.D.A."/>
            <person name="Brescovit A.D."/>
            <person name="Santos A.J."/>
        </authorList>
    </citation>
    <scope>NUCLEOTIDE SEQUENCE</scope>
    <source>
        <tissue evidence="1">Shoot tissue taken approximately 20 cm above the soil surface</tissue>
    </source>
</reference>
<organism evidence="1">
    <name type="scientific">Arundo donax</name>
    <name type="common">Giant reed</name>
    <name type="synonym">Donax arundinaceus</name>
    <dbReference type="NCBI Taxonomy" id="35708"/>
    <lineage>
        <taxon>Eukaryota</taxon>
        <taxon>Viridiplantae</taxon>
        <taxon>Streptophyta</taxon>
        <taxon>Embryophyta</taxon>
        <taxon>Tracheophyta</taxon>
        <taxon>Spermatophyta</taxon>
        <taxon>Magnoliopsida</taxon>
        <taxon>Liliopsida</taxon>
        <taxon>Poales</taxon>
        <taxon>Poaceae</taxon>
        <taxon>PACMAD clade</taxon>
        <taxon>Arundinoideae</taxon>
        <taxon>Arundineae</taxon>
        <taxon>Arundo</taxon>
    </lineage>
</organism>
<accession>A0A0A9HFH4</accession>
<sequence length="23" mass="2845">MQPVQKAIRQLYKEQGLLWFCKH</sequence>